<organism evidence="4 5">
    <name type="scientific">Phomopsis amygdali</name>
    <name type="common">Fusicoccum amygdali</name>
    <dbReference type="NCBI Taxonomy" id="1214568"/>
    <lineage>
        <taxon>Eukaryota</taxon>
        <taxon>Fungi</taxon>
        <taxon>Dikarya</taxon>
        <taxon>Ascomycota</taxon>
        <taxon>Pezizomycotina</taxon>
        <taxon>Sordariomycetes</taxon>
        <taxon>Sordariomycetidae</taxon>
        <taxon>Diaporthales</taxon>
        <taxon>Diaporthaceae</taxon>
        <taxon>Diaporthe</taxon>
    </lineage>
</organism>
<comment type="caution">
    <text evidence="4">The sequence shown here is derived from an EMBL/GenBank/DDBJ whole genome shotgun (WGS) entry which is preliminary data.</text>
</comment>
<name>A0AAD9W6T3_PHOAM</name>
<evidence type="ECO:0000256" key="3">
    <source>
        <dbReference type="SAM" id="MobiDB-lite"/>
    </source>
</evidence>
<reference evidence="4" key="1">
    <citation type="submission" date="2023-06" db="EMBL/GenBank/DDBJ databases">
        <authorList>
            <person name="Noh H."/>
        </authorList>
    </citation>
    <scope>NUCLEOTIDE SEQUENCE</scope>
    <source>
        <strain evidence="4">DUCC20226</strain>
    </source>
</reference>
<evidence type="ECO:0008006" key="6">
    <source>
        <dbReference type="Google" id="ProtNLM"/>
    </source>
</evidence>
<dbReference type="Gene3D" id="2.120.10.80">
    <property type="entry name" value="Kelch-type beta propeller"/>
    <property type="match status" value="2"/>
</dbReference>
<dbReference type="SUPFAM" id="SSF117281">
    <property type="entry name" value="Kelch motif"/>
    <property type="match status" value="1"/>
</dbReference>
<dbReference type="SUPFAM" id="SSF50965">
    <property type="entry name" value="Galactose oxidase, central domain"/>
    <property type="match status" value="1"/>
</dbReference>
<dbReference type="InterPro" id="IPR011043">
    <property type="entry name" value="Gal_Oxase/kelch_b-propeller"/>
</dbReference>
<keyword evidence="2" id="KW-0408">Iron</keyword>
<evidence type="ECO:0000256" key="1">
    <source>
        <dbReference type="ARBA" id="ARBA00022737"/>
    </source>
</evidence>
<dbReference type="Proteomes" id="UP001265746">
    <property type="component" value="Unassembled WGS sequence"/>
</dbReference>
<evidence type="ECO:0000313" key="5">
    <source>
        <dbReference type="Proteomes" id="UP001265746"/>
    </source>
</evidence>
<gene>
    <name evidence="4" type="ORF">N8I77_000114</name>
</gene>
<dbReference type="EMBL" id="JAUJFL010000001">
    <property type="protein sequence ID" value="KAK2613187.1"/>
    <property type="molecule type" value="Genomic_DNA"/>
</dbReference>
<proteinExistence type="predicted"/>
<sequence>MTKLTATWTQLTQSVRLQRSSQCLSVLGSQVFVFGGEVIPRQPVDNRLDVISLGASTSKDSTEASTLDAPPEAPTPRVGSASAVIKDSLYLFSGRGGIAMAPVEENGAIWRYTPSHSNWKLLKPADPEKPFPAGRSYHAMTSNGSDLLFVHAGCPEKGRLQDLWSFSLDSQTWNEFPSAPEPARGGTSIAYSSGKLYRMNGFDGTTEQGGLIDTYDLATNKWSSFAFKSDGKSGPGPRSVSTLVAVTIKGKTYLVTMFGECDPSSLGHAGAGKMLSDVWAFDVADQDWVRVEASGGSPAPRGWFDADVAQSGEKDAVIVHGGLAEDNSRLGDVWRLDFT</sequence>
<dbReference type="PANTHER" id="PTHR47435">
    <property type="entry name" value="KELCH REPEAT PROTEIN (AFU_ORTHOLOGUE AFUA_5G12780)"/>
    <property type="match status" value="1"/>
</dbReference>
<dbReference type="InterPro" id="IPR015915">
    <property type="entry name" value="Kelch-typ_b-propeller"/>
</dbReference>
<keyword evidence="1" id="KW-0677">Repeat</keyword>
<dbReference type="GO" id="GO:0019760">
    <property type="term" value="P:glucosinolate metabolic process"/>
    <property type="evidence" value="ECO:0007669"/>
    <property type="project" value="UniProtKB-ARBA"/>
</dbReference>
<accession>A0AAD9W6T3</accession>
<dbReference type="PANTHER" id="PTHR47435:SF4">
    <property type="entry name" value="KELCH REPEAT PROTEIN (AFU_ORTHOLOGUE AFUA_5G12780)"/>
    <property type="match status" value="1"/>
</dbReference>
<evidence type="ECO:0000313" key="4">
    <source>
        <dbReference type="EMBL" id="KAK2613187.1"/>
    </source>
</evidence>
<dbReference type="AlphaFoldDB" id="A0AAD9W6T3"/>
<evidence type="ECO:0000256" key="2">
    <source>
        <dbReference type="ARBA" id="ARBA00023004"/>
    </source>
</evidence>
<feature type="region of interest" description="Disordered" evidence="3">
    <location>
        <begin position="59"/>
        <end position="79"/>
    </location>
</feature>
<dbReference type="Pfam" id="PF24681">
    <property type="entry name" value="Kelch_KLHDC2_KLHL20_DRC7"/>
    <property type="match status" value="1"/>
</dbReference>
<protein>
    <recommendedName>
        <fullName evidence="6">Kelch repeat protein</fullName>
    </recommendedName>
</protein>
<keyword evidence="5" id="KW-1185">Reference proteome</keyword>